<dbReference type="SUPFAM" id="SSF53474">
    <property type="entry name" value="alpha/beta-Hydrolases"/>
    <property type="match status" value="1"/>
</dbReference>
<dbReference type="Gene3D" id="3.40.50.1820">
    <property type="entry name" value="alpha/beta hydrolase"/>
    <property type="match status" value="1"/>
</dbReference>
<evidence type="ECO:0000313" key="6">
    <source>
        <dbReference type="Proteomes" id="UP000636479"/>
    </source>
</evidence>
<dbReference type="RefSeq" id="XP_037224940.1">
    <property type="nucleotide sequence ID" value="XM_037357030.1"/>
</dbReference>
<dbReference type="GO" id="GO:0016787">
    <property type="term" value="F:hydrolase activity"/>
    <property type="evidence" value="ECO:0007669"/>
    <property type="project" value="UniProtKB-KW"/>
</dbReference>
<keyword evidence="2" id="KW-0378">Hydrolase</keyword>
<dbReference type="PANTHER" id="PTHR43248">
    <property type="entry name" value="2-SUCCINYL-6-HYDROXY-2,4-CYCLOHEXADIENE-1-CARBOXYLATE SYNTHASE"/>
    <property type="match status" value="1"/>
</dbReference>
<protein>
    <submittedName>
        <fullName evidence="5">Uncharacterized protein</fullName>
    </submittedName>
</protein>
<dbReference type="Proteomes" id="UP000636479">
    <property type="component" value="Unassembled WGS sequence"/>
</dbReference>
<evidence type="ECO:0000259" key="4">
    <source>
        <dbReference type="Pfam" id="PF08386"/>
    </source>
</evidence>
<dbReference type="Pfam" id="PF00561">
    <property type="entry name" value="Abhydrolase_1"/>
    <property type="match status" value="1"/>
</dbReference>
<dbReference type="OrthoDB" id="425534at2759"/>
<sequence length="634" mass="69799">MKTQGSKPVAFERPGSRYTKSLFLALLLLLAIFFPWHSTEFDWTRHFSSNLLKIPPPLLHRPHTSLRWRECPDNSTFYCTFFEVPLDYDAPNDPEKTVIAMRMFPATVSSSERLGSVFTNPGGPGGSGHASVLRVGPLLSDIFEGKFDIIGWDPRGVNMTTPRISCHATDLHRALFALGNDNGEISFEQDDRAILNRSLLVADAQSKLTTSLCRETVGDKVLRSVTTVNVVRDLEEMRKVVGDGGLRYWGFSYGTLIGATYVAMFPEQAERVILDGVIYSPEPYNSMLDDAIGTGTSTNSDFDGFVSHCASVGAERCALAGNSSAFEIADRIWTLASRLEHSPIPISRPSNNAIPAVLHRPHFIHAIFMALYRPASWPALAEAIAAAEQGNATLVAELTLAGVGGRDWTELRRNITDAERAIEAGWPEAAGREMGPHDASAPVVCGDAPPFPVNEDHSWTEEWMEWREQLIKPNPIGGAAALRGLVSCRHWGQVKPTPKRYEGSWEMGVDLRKPKNPVVFLSNSFDPITPLNNAIRMVDLLGVENARLLHNNGYGHCSVNHPSLCVAKHIRKYMLDGTVFENGTLCEPEDGFIFPKEDAQAALLRYDAEDVALAKAMYELADAGIGMPVPDVQF</sequence>
<organism evidence="5 6">
    <name type="scientific">Mycena indigotica</name>
    <dbReference type="NCBI Taxonomy" id="2126181"/>
    <lineage>
        <taxon>Eukaryota</taxon>
        <taxon>Fungi</taxon>
        <taxon>Dikarya</taxon>
        <taxon>Basidiomycota</taxon>
        <taxon>Agaricomycotina</taxon>
        <taxon>Agaricomycetes</taxon>
        <taxon>Agaricomycetidae</taxon>
        <taxon>Agaricales</taxon>
        <taxon>Marasmiineae</taxon>
        <taxon>Mycenaceae</taxon>
        <taxon>Mycena</taxon>
    </lineage>
</organism>
<dbReference type="GeneID" id="59339546"/>
<reference evidence="5" key="1">
    <citation type="submission" date="2020-05" db="EMBL/GenBank/DDBJ databases">
        <title>Mycena genomes resolve the evolution of fungal bioluminescence.</title>
        <authorList>
            <person name="Tsai I.J."/>
        </authorList>
    </citation>
    <scope>NUCLEOTIDE SEQUENCE</scope>
    <source>
        <strain evidence="5">171206Taipei</strain>
    </source>
</reference>
<dbReference type="PANTHER" id="PTHR43248:SF25">
    <property type="entry name" value="AB HYDROLASE-1 DOMAIN-CONTAINING PROTEIN-RELATED"/>
    <property type="match status" value="1"/>
</dbReference>
<comment type="caution">
    <text evidence="5">The sequence shown here is derived from an EMBL/GenBank/DDBJ whole genome shotgun (WGS) entry which is preliminary data.</text>
</comment>
<feature type="domain" description="AB hydrolase-1" evidence="3">
    <location>
        <begin position="120"/>
        <end position="312"/>
    </location>
</feature>
<dbReference type="Pfam" id="PF08386">
    <property type="entry name" value="Abhydrolase_4"/>
    <property type="match status" value="1"/>
</dbReference>
<accession>A0A8H6TDU0</accession>
<comment type="similarity">
    <text evidence="1">Belongs to the peptidase S33 family.</text>
</comment>
<evidence type="ECO:0000256" key="1">
    <source>
        <dbReference type="ARBA" id="ARBA00010088"/>
    </source>
</evidence>
<proteinExistence type="inferred from homology"/>
<feature type="domain" description="Peptidase S33 tripeptidyl aminopeptidase-like C-terminal" evidence="4">
    <location>
        <begin position="476"/>
        <end position="586"/>
    </location>
</feature>
<dbReference type="InterPro" id="IPR000073">
    <property type="entry name" value="AB_hydrolase_1"/>
</dbReference>
<dbReference type="InterPro" id="IPR029058">
    <property type="entry name" value="AB_hydrolase_fold"/>
</dbReference>
<evidence type="ECO:0000256" key="2">
    <source>
        <dbReference type="ARBA" id="ARBA00022801"/>
    </source>
</evidence>
<dbReference type="InterPro" id="IPR051601">
    <property type="entry name" value="Serine_prot/Carboxylest_S33"/>
</dbReference>
<gene>
    <name evidence="5" type="ORF">MIND_00005600</name>
</gene>
<evidence type="ECO:0000313" key="5">
    <source>
        <dbReference type="EMBL" id="KAF7314917.1"/>
    </source>
</evidence>
<dbReference type="InterPro" id="IPR013595">
    <property type="entry name" value="Pept_S33_TAP-like_C"/>
</dbReference>
<dbReference type="AlphaFoldDB" id="A0A8H6TDU0"/>
<evidence type="ECO:0000259" key="3">
    <source>
        <dbReference type="Pfam" id="PF00561"/>
    </source>
</evidence>
<dbReference type="EMBL" id="JACAZF010000001">
    <property type="protein sequence ID" value="KAF7314917.1"/>
    <property type="molecule type" value="Genomic_DNA"/>
</dbReference>
<keyword evidence="6" id="KW-1185">Reference proteome</keyword>
<name>A0A8H6TDU0_9AGAR</name>